<name>A0A381W9F8_9ZZZZ</name>
<accession>A0A381W9F8</accession>
<dbReference type="Gene3D" id="4.10.1080.10">
    <property type="entry name" value="TSP type-3 repeat"/>
    <property type="match status" value="1"/>
</dbReference>
<dbReference type="InterPro" id="IPR028974">
    <property type="entry name" value="TSP_type-3_rpt"/>
</dbReference>
<protein>
    <submittedName>
        <fullName evidence="1">Uncharacterized protein</fullName>
    </submittedName>
</protein>
<reference evidence="1" key="1">
    <citation type="submission" date="2018-05" db="EMBL/GenBank/DDBJ databases">
        <authorList>
            <person name="Lanie J.A."/>
            <person name="Ng W.-L."/>
            <person name="Kazmierczak K.M."/>
            <person name="Andrzejewski T.M."/>
            <person name="Davidsen T.M."/>
            <person name="Wayne K.J."/>
            <person name="Tettelin H."/>
            <person name="Glass J.I."/>
            <person name="Rusch D."/>
            <person name="Podicherti R."/>
            <person name="Tsui H.-C.T."/>
            <person name="Winkler M.E."/>
        </authorList>
    </citation>
    <scope>NUCLEOTIDE SEQUENCE</scope>
</reference>
<dbReference type="SUPFAM" id="SSF103647">
    <property type="entry name" value="TSP type-3 repeat"/>
    <property type="match status" value="1"/>
</dbReference>
<proteinExistence type="predicted"/>
<dbReference type="AlphaFoldDB" id="A0A381W9F8"/>
<organism evidence="1">
    <name type="scientific">marine metagenome</name>
    <dbReference type="NCBI Taxonomy" id="408172"/>
    <lineage>
        <taxon>unclassified sequences</taxon>
        <taxon>metagenomes</taxon>
        <taxon>ecological metagenomes</taxon>
    </lineage>
</organism>
<gene>
    <name evidence="1" type="ORF">METZ01_LOCUS101956</name>
</gene>
<dbReference type="GO" id="GO:0005509">
    <property type="term" value="F:calcium ion binding"/>
    <property type="evidence" value="ECO:0007669"/>
    <property type="project" value="InterPro"/>
</dbReference>
<sequence>MGANAERASSSDVAAYVMARLDTDADGYSDFDDAFLLDASEWLDTDGDGLGNNADTDDDNDGTLDVDDGFPLDPLSQVVCLTGALRAGTTACGVKNDDGEATGQLVERCGAGVWTDTSICQEKTHRRSDGYDRLHAGAGGPQNPNWDYYQGKSFGEQAEAGNTDPAGLYGWHYYIRAFDFIRDIPVSELGWGQWTSPAAPYQGLDVCGVHPGGFTCEEVSDEEFEGELKNCGHTDWQKLEGCQVWCCANSDKCGVEGSIEGGMGYWMYSAETSHVKWMLPASTNMNYEIFGGTFLNDRAQPCKTLGGAVRVSNRLLVPNSFMGFDGDDVDGFLGYMLTRTPIGKRSDNDDANYWTIVVDTANFAGPVMYMSSWFWDSRVNWHPKSVSWSDPRAIIGGIAQGYEGSIGAVRVSDGDGVDWRRTNRWAYPKDLDSDGQRLNRSTLFTGHVQYETDWATTALEPMLSGSGTAAERTPVAVRLASSDAGVGMSGRCNIPSTPELMSLQIDADVDPRYADEEALWRGFGVNSPSVLDADAEANSDAANCHTVLKLDPNELDCDTDDAWCEGRRYLRLEKVGETPAITTIMATSDVPADIRGALDLSSFKKSRRNDGFFLGPPQPSEQTCFDKPGPAPADPQLYCTRTQDGRWLGYRWYRFIDQPELNQVFASIPAADRDEARCYMQARIERLHEAQQADMTSVPRWFDVPQGSDKLPGNKVAFDSALLVTPPAGLEKGFVPIVVHERSHEKPTNCGTVIGDVVDEPNPLSDDYYDGFLFYGTEDIEYEVEHCPANAESGGPFTYPGTIFQYPWDSTDAERVGYLVPTRDQIGDGLDANPLACGLASDPP</sequence>
<evidence type="ECO:0000313" key="1">
    <source>
        <dbReference type="EMBL" id="SVA49102.1"/>
    </source>
</evidence>
<dbReference type="EMBL" id="UINC01011095">
    <property type="protein sequence ID" value="SVA49102.1"/>
    <property type="molecule type" value="Genomic_DNA"/>
</dbReference>